<dbReference type="AlphaFoldDB" id="A0AAW1MM21"/>
<feature type="region of interest" description="Disordered" evidence="1">
    <location>
        <begin position="37"/>
        <end position="57"/>
    </location>
</feature>
<feature type="compositionally biased region" description="Low complexity" evidence="1">
    <location>
        <begin position="292"/>
        <end position="306"/>
    </location>
</feature>
<sequence length="328" mass="36211">MYQQYMRYSNIRNFKDLNLIGTRIEDDLRQGTMAKILGQGYQGSSSRSTPSSSKTEEIHSINVLDTLAASASEPNPKRTFDPFYMSYAKALQRLVKQDYLKLLGPTPEPPGDKRSHRWDVAAYCDYHRGKGHSTEECFKLKHAIQDMIDSGKLPKPKGPPPSNNDNPLGNHAIFVGSIPIIDCSRLIIPTEPQINGVWASDDDDDWPPVAQINKASYSALPHKYDKKWNKNKSKGKADDEVSHLTRSGRSYQSPLIINEPTEAPQNKTASNNDKGKAVVEEVAVPVPPPPAGATSSGTTATTPSATLSDTEDVLHKQLLKTKSDISVW</sequence>
<proteinExistence type="predicted"/>
<evidence type="ECO:0000313" key="2">
    <source>
        <dbReference type="EMBL" id="KAK9749195.1"/>
    </source>
</evidence>
<feature type="region of interest" description="Disordered" evidence="1">
    <location>
        <begin position="227"/>
        <end position="310"/>
    </location>
</feature>
<dbReference type="EMBL" id="JBDFQZ010000002">
    <property type="protein sequence ID" value="KAK9749195.1"/>
    <property type="molecule type" value="Genomic_DNA"/>
</dbReference>
<name>A0AAW1MM21_SAPOF</name>
<feature type="compositionally biased region" description="Polar residues" evidence="1">
    <location>
        <begin position="263"/>
        <end position="272"/>
    </location>
</feature>
<organism evidence="2 3">
    <name type="scientific">Saponaria officinalis</name>
    <name type="common">Common soapwort</name>
    <name type="synonym">Lychnis saponaria</name>
    <dbReference type="NCBI Taxonomy" id="3572"/>
    <lineage>
        <taxon>Eukaryota</taxon>
        <taxon>Viridiplantae</taxon>
        <taxon>Streptophyta</taxon>
        <taxon>Embryophyta</taxon>
        <taxon>Tracheophyta</taxon>
        <taxon>Spermatophyta</taxon>
        <taxon>Magnoliopsida</taxon>
        <taxon>eudicotyledons</taxon>
        <taxon>Gunneridae</taxon>
        <taxon>Pentapetalae</taxon>
        <taxon>Caryophyllales</taxon>
        <taxon>Caryophyllaceae</taxon>
        <taxon>Caryophylleae</taxon>
        <taxon>Saponaria</taxon>
    </lineage>
</organism>
<evidence type="ECO:0000313" key="3">
    <source>
        <dbReference type="Proteomes" id="UP001443914"/>
    </source>
</evidence>
<reference evidence="2" key="1">
    <citation type="submission" date="2024-03" db="EMBL/GenBank/DDBJ databases">
        <title>WGS assembly of Saponaria officinalis var. Norfolk2.</title>
        <authorList>
            <person name="Jenkins J."/>
            <person name="Shu S."/>
            <person name="Grimwood J."/>
            <person name="Barry K."/>
            <person name="Goodstein D."/>
            <person name="Schmutz J."/>
            <person name="Leebens-Mack J."/>
            <person name="Osbourn A."/>
        </authorList>
    </citation>
    <scope>NUCLEOTIDE SEQUENCE [LARGE SCALE GENOMIC DNA]</scope>
    <source>
        <strain evidence="2">JIC</strain>
    </source>
</reference>
<keyword evidence="3" id="KW-1185">Reference proteome</keyword>
<feature type="compositionally biased region" description="Polar residues" evidence="1">
    <location>
        <begin position="244"/>
        <end position="255"/>
    </location>
</feature>
<accession>A0AAW1MM21</accession>
<dbReference type="Proteomes" id="UP001443914">
    <property type="component" value="Unassembled WGS sequence"/>
</dbReference>
<protein>
    <submittedName>
        <fullName evidence="2">Uncharacterized protein</fullName>
    </submittedName>
</protein>
<feature type="region of interest" description="Disordered" evidence="1">
    <location>
        <begin position="149"/>
        <end position="169"/>
    </location>
</feature>
<comment type="caution">
    <text evidence="2">The sequence shown here is derived from an EMBL/GenBank/DDBJ whole genome shotgun (WGS) entry which is preliminary data.</text>
</comment>
<feature type="compositionally biased region" description="Low complexity" evidence="1">
    <location>
        <begin position="44"/>
        <end position="53"/>
    </location>
</feature>
<evidence type="ECO:0000256" key="1">
    <source>
        <dbReference type="SAM" id="MobiDB-lite"/>
    </source>
</evidence>
<gene>
    <name evidence="2" type="ORF">RND81_02G108500</name>
</gene>
<dbReference type="PANTHER" id="PTHR32108">
    <property type="entry name" value="DNA-DIRECTED RNA POLYMERASE SUBUNIT ALPHA"/>
    <property type="match status" value="1"/>
</dbReference>